<keyword evidence="9" id="KW-0677">Repeat</keyword>
<dbReference type="Pfam" id="PF00400">
    <property type="entry name" value="WD40"/>
    <property type="match status" value="5"/>
</dbReference>
<comment type="subcellular location">
    <subcellularLocation>
        <location evidence="2">Cytoplasm</location>
    </subcellularLocation>
    <subcellularLocation>
        <location evidence="1">Nucleus</location>
    </subcellularLocation>
</comment>
<evidence type="ECO:0000313" key="12">
    <source>
        <dbReference type="EMBL" id="KAG9511126.1"/>
    </source>
</evidence>
<evidence type="ECO:0000256" key="1">
    <source>
        <dbReference type="ARBA" id="ARBA00004123"/>
    </source>
</evidence>
<evidence type="ECO:0000313" key="13">
    <source>
        <dbReference type="Proteomes" id="UP000825002"/>
    </source>
</evidence>
<keyword evidence="10" id="KW-0539">Nucleus</keyword>
<comment type="similarity">
    <text evidence="4">Belongs to the WD repeat ELP2 family.</text>
</comment>
<dbReference type="InterPro" id="IPR001680">
    <property type="entry name" value="WD40_rpt"/>
</dbReference>
<keyword evidence="7" id="KW-0853">WD repeat</keyword>
<feature type="compositionally biased region" description="Basic and acidic residues" evidence="11">
    <location>
        <begin position="595"/>
        <end position="622"/>
    </location>
</feature>
<evidence type="ECO:0000256" key="11">
    <source>
        <dbReference type="SAM" id="MobiDB-lite"/>
    </source>
</evidence>
<keyword evidence="13" id="KW-1185">Reference proteome</keyword>
<comment type="caution">
    <text evidence="12">The sequence shown here is derived from an EMBL/GenBank/DDBJ whole genome shotgun (WGS) entry which is preliminary data.</text>
</comment>
<evidence type="ECO:0000256" key="7">
    <source>
        <dbReference type="ARBA" id="ARBA00022574"/>
    </source>
</evidence>
<evidence type="ECO:0000256" key="3">
    <source>
        <dbReference type="ARBA" id="ARBA00005043"/>
    </source>
</evidence>
<dbReference type="InterPro" id="IPR015943">
    <property type="entry name" value="WD40/YVTN_repeat-like_dom_sf"/>
</dbReference>
<evidence type="ECO:0000256" key="2">
    <source>
        <dbReference type="ARBA" id="ARBA00004496"/>
    </source>
</evidence>
<evidence type="ECO:0000256" key="5">
    <source>
        <dbReference type="ARBA" id="ARBA00020267"/>
    </source>
</evidence>
<keyword evidence="8" id="KW-0819">tRNA processing</keyword>
<gene>
    <name evidence="12" type="primary">elp2</name>
    <name evidence="12" type="ORF">GZH46_00313</name>
</gene>
<feature type="compositionally biased region" description="Low complexity" evidence="11">
    <location>
        <begin position="104"/>
        <end position="122"/>
    </location>
</feature>
<evidence type="ECO:0000256" key="8">
    <source>
        <dbReference type="ARBA" id="ARBA00022694"/>
    </source>
</evidence>
<feature type="region of interest" description="Disordered" evidence="11">
    <location>
        <begin position="484"/>
        <end position="526"/>
    </location>
</feature>
<dbReference type="SUPFAM" id="SSF50978">
    <property type="entry name" value="WD40 repeat-like"/>
    <property type="match status" value="3"/>
</dbReference>
<feature type="region of interest" description="Disordered" evidence="11">
    <location>
        <begin position="395"/>
        <end position="461"/>
    </location>
</feature>
<sequence length="2005" mass="219187">MATLAIVKLPSAGGPNNEPDSGTSSPSSAAGDAVGGSATSHAPLMSSDERDKQAPAAMIQAMTPHARIQPLTRSSARGGLNQGLNHDRESIRILCRNSTPVQPDNSNNSDHTSTSTTINDNNNDSDEFAYGPGIVDRLRAKFMTISSQTLAQQLPQSQLQLQHYAQQQSSPQPSHANSVSARGRITRPLNRGAFKQRFSASVDCLAQRHSTTAVVAINSQHANNNNNSNDSQVRTMRPGIVTNAASHFCLLAAADNCSLTNSSTTTTTTTTGVAANSNNKSQQQMQQRHQLVKPIIIKPQLLTTGSDELPTGEGFVRTRKMLFEAAHAAGSGMATRNTTSTTITSQAVVCNRVGSVTNIHRQYSSEEHRAQTTATAVLPKERTLSAPQAVSAETALRAASNETPAPNVRLKPPISQKPIAPTKRIDSGASFSNLSQTKSTPLMATNCNNNHSENNESELNVDATSTTVPSYYECCDSGRVSTTECGTTPVAPSIQRPPVPARPTTIVSTHTSTGGGAAAAACDSSPVPVVAAKRPSVGLNQSNSVSSHTKDHHNDNDNDNDSDSNNNFNNTDNDNRATGTNERQATEKNSVPSSNEEKSSHTAQENTKKLKLTRDTRYRASSDDNQQNVATTSSEHAELIIERLANDADQHDNLCDVDNVSHDRSATINQSVETINQANDHSTNNDDNTCTSPVKNRPQVILTTTALTTSTTNEMDACNLISSTGSILTLNTVTNDEVTQTLINLSNNNNNHRNNNSQDNIRTTGILKDITQIIGNERSITTSTISKEDTDSSTTKGSTSLNGSSNKNHTPTTASTEISKRKQATGNTTSELGSITLSARHIAQQQMSLSSTTLVFDFRNRNDVKPNVAVRPRCFVSSGDADCVNGGSQSTTGAQQQAQTAAPLVLEFIFEGDNVIVGNGSLLVRRNKQLKLKFDDANTSTFEYPSEACMLRHLEESLQSLPQRKNDDDNLNTNNDLYLIRAQNTTSSDKTLITTTNNSDGLQQQQQCDTNQQILRNAPTINNGTSIINNKHLSSYRPSASMANLDSFDARFGVKAMSIKSCPVTTKTVDSNSTSNNNNNNNSGHHLSNGNGQLKKADGIENEEPPTCQYCAIVYNGKLVVHENTLSTSIRLNHDAFVVKFFTFAAYCFVFASVGDDSYGNVVAMQINQLIHELEYAAVSANRSLNSCLDCTSRLVAFGAGRYVALFDRQQKRIIRLLLAHKDLVSCVRFIEHLVPEHEKSQQQQFILSGSHDKCCIIWSATRHNVGSSQFDFSTKFTLSKHTDFISAAHSVMFGTSILTVTASLDYTINIWIDDTCKANAKINYYVYDARISALWCHELKKDIILLFLGASDDKVHVYRIDFDRADHILTEAAQIVGHSDWIRSVDTLLSADRSTMLLASASQDKFARVWRISLSYTSYDSLLVKSSLLPDTTTDGGPIYLSILLETVLAGHESRINSVRWNKSTKKLANSSRSDAIQLMTCSADKSIIIWESHIVVYSEQMDVEGMDPDKPPSGYERNLTNEVWQERLRLGEIGENNLGLLGASLSPDSDCIFAYSLNGALHSWRRKGSPSDEGEYWEPEAVINGHFGPVTDICWQRNGAYFITSSLDKTCRLHAKVPNANHWCEVARPQVHGYEINCVSLINSLRFISGSDEKNLRVFDSTKFFVKSFYNVTGIDLMASSDALLFSSIKSSLAEQAQAPALGLSNRGITSNNVSKSGDAQIVESSQDHPPYATENVPLPVEEFLLQSTLWPEVQKLYGHSYEIYTVDCDRAGIHIASASRANKAEFACVIIWCAKTFDQIASLENHTLTVTRVKFSPNDKYILSVSRDRTWCIRENSKETRFAKLASTSKNNAVHSRIIWDCSWTPDSQCFVTVSRERRAIAWSLAKVLAGSNSEAFTVDVSSCLSLESPMQAVDIINDLKKQNDWLVAIGQENGDITLTRLSYLNDVFKWNIVYTINQCHSLSIKRLSFQPQTSDSIVSKVTLASAGEDHLVQLTALINLS</sequence>
<feature type="region of interest" description="Disordered" evidence="11">
    <location>
        <begin position="539"/>
        <end position="634"/>
    </location>
</feature>
<feature type="region of interest" description="Disordered" evidence="11">
    <location>
        <begin position="1"/>
        <end position="130"/>
    </location>
</feature>
<feature type="compositionally biased region" description="Low complexity" evidence="11">
    <location>
        <begin position="1071"/>
        <end position="1092"/>
    </location>
</feature>
<feature type="compositionally biased region" description="Polar residues" evidence="11">
    <location>
        <begin position="623"/>
        <end position="634"/>
    </location>
</feature>
<feature type="compositionally biased region" description="Low complexity" evidence="11">
    <location>
        <begin position="563"/>
        <end position="572"/>
    </location>
</feature>
<evidence type="ECO:0000256" key="10">
    <source>
        <dbReference type="ARBA" id="ARBA00023242"/>
    </source>
</evidence>
<organism evidence="12 13">
    <name type="scientific">Fragariocoptes setiger</name>
    <dbReference type="NCBI Taxonomy" id="1670756"/>
    <lineage>
        <taxon>Eukaryota</taxon>
        <taxon>Metazoa</taxon>
        <taxon>Ecdysozoa</taxon>
        <taxon>Arthropoda</taxon>
        <taxon>Chelicerata</taxon>
        <taxon>Arachnida</taxon>
        <taxon>Acari</taxon>
        <taxon>Acariformes</taxon>
        <taxon>Trombidiformes</taxon>
        <taxon>Prostigmata</taxon>
        <taxon>Eupodina</taxon>
        <taxon>Eriophyoidea</taxon>
        <taxon>Phytoptidae</taxon>
        <taxon>Fragariocoptes</taxon>
    </lineage>
</organism>
<feature type="compositionally biased region" description="Low complexity" evidence="11">
    <location>
        <begin position="446"/>
        <end position="460"/>
    </location>
</feature>
<protein>
    <recommendedName>
        <fullName evidence="5">Elongator complex protein 2</fullName>
    </recommendedName>
</protein>
<feature type="compositionally biased region" description="Low complexity" evidence="11">
    <location>
        <begin position="24"/>
        <end position="40"/>
    </location>
</feature>
<dbReference type="InterPro" id="IPR036322">
    <property type="entry name" value="WD40_repeat_dom_sf"/>
</dbReference>
<dbReference type="SMART" id="SM00320">
    <property type="entry name" value="WD40"/>
    <property type="match status" value="11"/>
</dbReference>
<dbReference type="PANTHER" id="PTHR44111:SF1">
    <property type="entry name" value="ELONGATOR COMPLEX PROTEIN 2"/>
    <property type="match status" value="1"/>
</dbReference>
<reference evidence="12 13" key="1">
    <citation type="submission" date="2020-10" db="EMBL/GenBank/DDBJ databases">
        <authorList>
            <person name="Klimov P.B."/>
            <person name="Dyachkov S.M."/>
            <person name="Chetverikov P.E."/>
        </authorList>
    </citation>
    <scope>NUCLEOTIDE SEQUENCE [LARGE SCALE GENOMIC DNA]</scope>
    <source>
        <strain evidence="12">BMOC 18-1129-001#AD2665</strain>
        <tissue evidence="12">Entire mites</tissue>
    </source>
</reference>
<feature type="region of interest" description="Disordered" evidence="11">
    <location>
        <begin position="1066"/>
        <end position="1099"/>
    </location>
</feature>
<evidence type="ECO:0000256" key="9">
    <source>
        <dbReference type="ARBA" id="ARBA00022737"/>
    </source>
</evidence>
<evidence type="ECO:0000256" key="4">
    <source>
        <dbReference type="ARBA" id="ARBA00005881"/>
    </source>
</evidence>
<keyword evidence="6" id="KW-0963">Cytoplasm</keyword>
<dbReference type="Gene3D" id="2.130.10.10">
    <property type="entry name" value="YVTN repeat-like/Quinoprotein amine dehydrogenase"/>
    <property type="match status" value="3"/>
</dbReference>
<feature type="compositionally biased region" description="Polar residues" evidence="11">
    <location>
        <begin position="576"/>
        <end position="594"/>
    </location>
</feature>
<dbReference type="PANTHER" id="PTHR44111">
    <property type="entry name" value="ELONGATOR COMPLEX PROTEIN 2"/>
    <property type="match status" value="1"/>
</dbReference>
<comment type="pathway">
    <text evidence="3">tRNA modification; 5-methoxycarbonylmethyl-2-thiouridine-tRNA biosynthesis.</text>
</comment>
<dbReference type="EMBL" id="JAIFTH010000029">
    <property type="protein sequence ID" value="KAG9511126.1"/>
    <property type="molecule type" value="Genomic_DNA"/>
</dbReference>
<feature type="region of interest" description="Disordered" evidence="11">
    <location>
        <begin position="781"/>
        <end position="828"/>
    </location>
</feature>
<evidence type="ECO:0000256" key="6">
    <source>
        <dbReference type="ARBA" id="ARBA00022490"/>
    </source>
</evidence>
<name>A0ABQ7SCL1_9ACAR</name>
<proteinExistence type="inferred from homology"/>
<feature type="compositionally biased region" description="Polar residues" evidence="11">
    <location>
        <begin position="429"/>
        <end position="445"/>
    </location>
</feature>
<dbReference type="Proteomes" id="UP000825002">
    <property type="component" value="Unassembled WGS sequence"/>
</dbReference>
<feature type="compositionally biased region" description="Polar residues" evidence="11">
    <location>
        <begin position="801"/>
        <end position="817"/>
    </location>
</feature>
<dbReference type="InterPro" id="IPR037289">
    <property type="entry name" value="Elp2"/>
</dbReference>
<accession>A0ABQ7SCL1</accession>
<feature type="compositionally biased region" description="Low complexity" evidence="11">
    <location>
        <begin position="507"/>
        <end position="526"/>
    </location>
</feature>
<feature type="compositionally biased region" description="Low complexity" evidence="11">
    <location>
        <begin position="161"/>
        <end position="176"/>
    </location>
</feature>
<feature type="region of interest" description="Disordered" evidence="11">
    <location>
        <begin position="161"/>
        <end position="181"/>
    </location>
</feature>